<feature type="transmembrane region" description="Helical" evidence="6">
    <location>
        <begin position="31"/>
        <end position="52"/>
    </location>
</feature>
<dbReference type="SUPFAM" id="SSF103473">
    <property type="entry name" value="MFS general substrate transporter"/>
    <property type="match status" value="1"/>
</dbReference>
<feature type="transmembrane region" description="Helical" evidence="6">
    <location>
        <begin position="170"/>
        <end position="192"/>
    </location>
</feature>
<comment type="subcellular location">
    <subcellularLocation>
        <location evidence="1">Membrane</location>
        <topology evidence="1">Multi-pass membrane protein</topology>
    </subcellularLocation>
</comment>
<feature type="transmembrane region" description="Helical" evidence="6">
    <location>
        <begin position="72"/>
        <end position="90"/>
    </location>
</feature>
<dbReference type="InterPro" id="IPR011701">
    <property type="entry name" value="MFS"/>
</dbReference>
<evidence type="ECO:0000256" key="2">
    <source>
        <dbReference type="ARBA" id="ARBA00008432"/>
    </source>
</evidence>
<evidence type="ECO:0000313" key="8">
    <source>
        <dbReference type="Proteomes" id="UP000718630"/>
    </source>
</evidence>
<evidence type="ECO:0000256" key="4">
    <source>
        <dbReference type="ARBA" id="ARBA00022989"/>
    </source>
</evidence>
<protein>
    <submittedName>
        <fullName evidence="7">MFS transporter</fullName>
    </submittedName>
</protein>
<proteinExistence type="inferred from homology"/>
<organism evidence="7 8">
    <name type="scientific">Schaalia georgiae</name>
    <dbReference type="NCBI Taxonomy" id="52768"/>
    <lineage>
        <taxon>Bacteria</taxon>
        <taxon>Bacillati</taxon>
        <taxon>Actinomycetota</taxon>
        <taxon>Actinomycetes</taxon>
        <taxon>Actinomycetales</taxon>
        <taxon>Actinomycetaceae</taxon>
        <taxon>Schaalia</taxon>
    </lineage>
</organism>
<sequence length="251" mass="27655">MSANDDGAKTASRYVLKDWNPNDDSKWDSKLAWRTLWITTYSMILAFCVWFLPSAIAPKLTLLGFNLDKSQLYWLTALPGLAAGILRLVYMFLPPLIGTRKLVGITSLLCILPMLGWFYVVQDNTTPYWVLLALAFMGGVGGGSFSGYMPSTGYFFPKRLSGTALGLQGGIGNLGISVIQLIGPFLMGFGLFGLTWLAPQTQVSGDNAGEHIWVYNVAIFFVPWCVLAAILAFVWLRDVPVKANIKQQLDI</sequence>
<feature type="transmembrane region" description="Helical" evidence="6">
    <location>
        <begin position="212"/>
        <end position="236"/>
    </location>
</feature>
<dbReference type="Pfam" id="PF07690">
    <property type="entry name" value="MFS_1"/>
    <property type="match status" value="1"/>
</dbReference>
<comment type="similarity">
    <text evidence="2">Belongs to the major facilitator superfamily. Nitrate/nitrite porter (TC 2.A.1.8) family.</text>
</comment>
<gene>
    <name evidence="7" type="ORF">HXK03_08370</name>
</gene>
<dbReference type="InterPro" id="IPR036259">
    <property type="entry name" value="MFS_trans_sf"/>
</dbReference>
<feature type="non-terminal residue" evidence="7">
    <location>
        <position position="251"/>
    </location>
</feature>
<comment type="caution">
    <text evidence="7">The sequence shown here is derived from an EMBL/GenBank/DDBJ whole genome shotgun (WGS) entry which is preliminary data.</text>
</comment>
<dbReference type="PANTHER" id="PTHR23515">
    <property type="entry name" value="HIGH-AFFINITY NITRATE TRANSPORTER 2.3"/>
    <property type="match status" value="1"/>
</dbReference>
<accession>A0A929N113</accession>
<evidence type="ECO:0000313" key="7">
    <source>
        <dbReference type="EMBL" id="MBF0940869.1"/>
    </source>
</evidence>
<evidence type="ECO:0000256" key="5">
    <source>
        <dbReference type="ARBA" id="ARBA00023136"/>
    </source>
</evidence>
<keyword evidence="3 6" id="KW-0812">Transmembrane</keyword>
<evidence type="ECO:0000256" key="1">
    <source>
        <dbReference type="ARBA" id="ARBA00004141"/>
    </source>
</evidence>
<keyword evidence="4 6" id="KW-1133">Transmembrane helix</keyword>
<reference evidence="7" key="1">
    <citation type="submission" date="2020-04" db="EMBL/GenBank/DDBJ databases">
        <title>Deep metagenomics examines the oral microbiome during advanced dental caries in children, revealing novel taxa and co-occurrences with host molecules.</title>
        <authorList>
            <person name="Baker J.L."/>
            <person name="Morton J.T."/>
            <person name="Dinis M."/>
            <person name="Alvarez R."/>
            <person name="Tran N.C."/>
            <person name="Knight R."/>
            <person name="Edlund A."/>
        </authorList>
    </citation>
    <scope>NUCLEOTIDE SEQUENCE</scope>
    <source>
        <strain evidence="7">JCVI_32_bin.64</strain>
    </source>
</reference>
<dbReference type="AlphaFoldDB" id="A0A929N113"/>
<dbReference type="Proteomes" id="UP000718630">
    <property type="component" value="Unassembled WGS sequence"/>
</dbReference>
<evidence type="ECO:0000256" key="3">
    <source>
        <dbReference type="ARBA" id="ARBA00022692"/>
    </source>
</evidence>
<feature type="transmembrane region" description="Helical" evidence="6">
    <location>
        <begin position="128"/>
        <end position="149"/>
    </location>
</feature>
<dbReference type="GO" id="GO:0015112">
    <property type="term" value="F:nitrate transmembrane transporter activity"/>
    <property type="evidence" value="ECO:0007669"/>
    <property type="project" value="InterPro"/>
</dbReference>
<dbReference type="Gene3D" id="1.20.1250.20">
    <property type="entry name" value="MFS general substrate transporter like domains"/>
    <property type="match status" value="1"/>
</dbReference>
<evidence type="ECO:0000256" key="6">
    <source>
        <dbReference type="SAM" id="Phobius"/>
    </source>
</evidence>
<dbReference type="InterPro" id="IPR044772">
    <property type="entry name" value="NO3_transporter"/>
</dbReference>
<feature type="transmembrane region" description="Helical" evidence="6">
    <location>
        <begin position="102"/>
        <end position="122"/>
    </location>
</feature>
<name>A0A929N113_9ACTO</name>
<dbReference type="EMBL" id="JABZFZ010000540">
    <property type="protein sequence ID" value="MBF0940869.1"/>
    <property type="molecule type" value="Genomic_DNA"/>
</dbReference>
<dbReference type="GO" id="GO:0016020">
    <property type="term" value="C:membrane"/>
    <property type="evidence" value="ECO:0007669"/>
    <property type="project" value="UniProtKB-SubCell"/>
</dbReference>
<keyword evidence="5 6" id="KW-0472">Membrane</keyword>